<dbReference type="SUPFAM" id="SSF56935">
    <property type="entry name" value="Porins"/>
    <property type="match status" value="1"/>
</dbReference>
<keyword evidence="6 7" id="KW-0998">Cell outer membrane</keyword>
<name>J0MF07_HELPX</name>
<evidence type="ECO:0000256" key="2">
    <source>
        <dbReference type="ARBA" id="ARBA00022448"/>
    </source>
</evidence>
<evidence type="ECO:0000313" key="9">
    <source>
        <dbReference type="Proteomes" id="UP000005323"/>
    </source>
</evidence>
<sequence>MTQHEGLLPWYWVWNIQVSQIFWENGRHRVTGSLQINNIFNMKYYFTGIGSSPAGLQPAPGRSVTAYLNYTF</sequence>
<keyword evidence="2 7" id="KW-0813">Transport</keyword>
<evidence type="ECO:0000256" key="3">
    <source>
        <dbReference type="ARBA" id="ARBA00022452"/>
    </source>
</evidence>
<proteinExistence type="inferred from homology"/>
<evidence type="ECO:0000256" key="7">
    <source>
        <dbReference type="PROSITE-ProRule" id="PRU01360"/>
    </source>
</evidence>
<dbReference type="PANTHER" id="PTHR30442:SF0">
    <property type="entry name" value="FE(3+) DICITRATE TRANSPORT PROTEIN FECA"/>
    <property type="match status" value="1"/>
</dbReference>
<comment type="caution">
    <text evidence="8">The sequence shown here is derived from an EMBL/GenBank/DDBJ whole genome shotgun (WGS) entry which is preliminary data.</text>
</comment>
<dbReference type="Gene3D" id="2.40.170.20">
    <property type="entry name" value="TonB-dependent receptor, beta-barrel domain"/>
    <property type="match status" value="1"/>
</dbReference>
<dbReference type="PANTHER" id="PTHR30442">
    <property type="entry name" value="IRON III DICITRATE TRANSPORT PROTEIN FECA"/>
    <property type="match status" value="1"/>
</dbReference>
<accession>J0MF07</accession>
<comment type="similarity">
    <text evidence="7">Belongs to the TonB-dependent receptor family.</text>
</comment>
<reference evidence="8 9" key="1">
    <citation type="journal article" date="2013" name="Pathog. Dis.">
        <title>Genome sequences of 65 Helicobacter pylori strains isolated from asymptomatic individuals and patients with gastric cancer, peptic ulcer disease, or gastritis.</title>
        <authorList>
            <person name="Blanchard T.G."/>
            <person name="Czinn S.J."/>
            <person name="Correa P."/>
            <person name="Nakazawa T."/>
            <person name="Keelan M."/>
            <person name="Morningstar L."/>
            <person name="Santana-Cruz I."/>
            <person name="Maroo A."/>
            <person name="McCracken C."/>
            <person name="Shefchek K."/>
            <person name="Daugherty S."/>
            <person name="Song Y."/>
            <person name="Fraser C.M."/>
            <person name="Fricke W.F."/>
        </authorList>
    </citation>
    <scope>NUCLEOTIDE SEQUENCE [LARGE SCALE GENOMIC DNA]</scope>
    <source>
        <strain evidence="8 9">Hp A-26</strain>
    </source>
</reference>
<evidence type="ECO:0000256" key="1">
    <source>
        <dbReference type="ARBA" id="ARBA00004571"/>
    </source>
</evidence>
<dbReference type="GO" id="GO:0033214">
    <property type="term" value="P:siderophore-iron import into cell"/>
    <property type="evidence" value="ECO:0007669"/>
    <property type="project" value="TreeGrafter"/>
</dbReference>
<evidence type="ECO:0000256" key="5">
    <source>
        <dbReference type="ARBA" id="ARBA00023136"/>
    </source>
</evidence>
<keyword evidence="3 7" id="KW-1134">Transmembrane beta strand</keyword>
<evidence type="ECO:0000256" key="4">
    <source>
        <dbReference type="ARBA" id="ARBA00022692"/>
    </source>
</evidence>
<dbReference type="GO" id="GO:0009279">
    <property type="term" value="C:cell outer membrane"/>
    <property type="evidence" value="ECO:0007669"/>
    <property type="project" value="UniProtKB-SubCell"/>
</dbReference>
<gene>
    <name evidence="8" type="ORF">HPHPA26_1519</name>
</gene>
<keyword evidence="8" id="KW-0675">Receptor</keyword>
<dbReference type="AlphaFoldDB" id="J0MF07"/>
<dbReference type="PROSITE" id="PS52016">
    <property type="entry name" value="TONB_DEPENDENT_REC_3"/>
    <property type="match status" value="1"/>
</dbReference>
<dbReference type="PATRIC" id="fig|992056.3.peg.1467"/>
<evidence type="ECO:0000256" key="6">
    <source>
        <dbReference type="ARBA" id="ARBA00023237"/>
    </source>
</evidence>
<dbReference type="InterPro" id="IPR036942">
    <property type="entry name" value="Beta-barrel_TonB_sf"/>
</dbReference>
<comment type="subcellular location">
    <subcellularLocation>
        <location evidence="1 7">Cell outer membrane</location>
        <topology evidence="1 7">Multi-pass membrane protein</topology>
    </subcellularLocation>
</comment>
<organism evidence="8 9">
    <name type="scientific">Helicobacter pylori Hp A-26</name>
    <dbReference type="NCBI Taxonomy" id="992056"/>
    <lineage>
        <taxon>Bacteria</taxon>
        <taxon>Pseudomonadati</taxon>
        <taxon>Campylobacterota</taxon>
        <taxon>Epsilonproteobacteria</taxon>
        <taxon>Campylobacterales</taxon>
        <taxon>Helicobacteraceae</taxon>
        <taxon>Helicobacter</taxon>
    </lineage>
</organism>
<dbReference type="EMBL" id="AKOV01000009">
    <property type="protein sequence ID" value="EJB72797.1"/>
    <property type="molecule type" value="Genomic_DNA"/>
</dbReference>
<dbReference type="InterPro" id="IPR039426">
    <property type="entry name" value="TonB-dep_rcpt-like"/>
</dbReference>
<dbReference type="Proteomes" id="UP000005323">
    <property type="component" value="Unassembled WGS sequence"/>
</dbReference>
<keyword evidence="4 7" id="KW-0812">Transmembrane</keyword>
<protein>
    <submittedName>
        <fullName evidence="8">TonB dependent receptor family protein</fullName>
    </submittedName>
</protein>
<evidence type="ECO:0000313" key="8">
    <source>
        <dbReference type="EMBL" id="EJB72797.1"/>
    </source>
</evidence>
<keyword evidence="5 7" id="KW-0472">Membrane</keyword>